<dbReference type="InterPro" id="IPR029044">
    <property type="entry name" value="Nucleotide-diphossugar_trans"/>
</dbReference>
<organism evidence="1 2">
    <name type="scientific">Bosea vaviloviae</name>
    <dbReference type="NCBI Taxonomy" id="1526658"/>
    <lineage>
        <taxon>Bacteria</taxon>
        <taxon>Pseudomonadati</taxon>
        <taxon>Pseudomonadota</taxon>
        <taxon>Alphaproteobacteria</taxon>
        <taxon>Hyphomicrobiales</taxon>
        <taxon>Boseaceae</taxon>
        <taxon>Bosea</taxon>
    </lineage>
</organism>
<dbReference type="SUPFAM" id="SSF53448">
    <property type="entry name" value="Nucleotide-diphospho-sugar transferases"/>
    <property type="match status" value="1"/>
</dbReference>
<name>A0A1D7U0Q1_9HYPH</name>
<accession>A0A1D7U0Q1</accession>
<sequence>MDLRMLTAVIRADGPPSLLAATFAVLIPAVADGFLGHAVVVDATGDREVERLADATGASYLRTGAAEGWHLGAAQARGDWLLLLDAGDAPQSHWAQVVDRHLMLAPDSPALIPLRGVAGSLRERAAISFGARRLRAGLVVPKGLVLAGRLGGAPRRLSVRRERAGA</sequence>
<evidence type="ECO:0000313" key="1">
    <source>
        <dbReference type="EMBL" id="AOO80947.1"/>
    </source>
</evidence>
<evidence type="ECO:0008006" key="3">
    <source>
        <dbReference type="Google" id="ProtNLM"/>
    </source>
</evidence>
<gene>
    <name evidence="1" type="ORF">BHK69_11160</name>
</gene>
<reference evidence="1 2" key="1">
    <citation type="journal article" date="2015" name="Antonie Van Leeuwenhoek">
        <title>Bosea vaviloviae sp. nov., a new species of slow-growing rhizobia isolated from nodules of the relict species Vavilovia formosa (Stev.) Fed.</title>
        <authorList>
            <person name="Safronova V.I."/>
            <person name="Kuznetsova I.G."/>
            <person name="Sazanova A.L."/>
            <person name="Kimeklis A.K."/>
            <person name="Belimov A.A."/>
            <person name="Andronov E.E."/>
            <person name="Pinaev A.G."/>
            <person name="Chizhevskaya E.P."/>
            <person name="Pukhaev A.R."/>
            <person name="Popov K.P."/>
            <person name="Willems A."/>
            <person name="Tikhonovich I.A."/>
        </authorList>
    </citation>
    <scope>NUCLEOTIDE SEQUENCE [LARGE SCALE GENOMIC DNA]</scope>
    <source>
        <strain evidence="1 2">Vaf18</strain>
    </source>
</reference>
<dbReference type="KEGG" id="bvv:BHK69_11160"/>
<dbReference type="CDD" id="cd00761">
    <property type="entry name" value="Glyco_tranf_GTA_type"/>
    <property type="match status" value="1"/>
</dbReference>
<dbReference type="Proteomes" id="UP000094969">
    <property type="component" value="Chromosome"/>
</dbReference>
<dbReference type="STRING" id="1526658.BHK69_11160"/>
<proteinExistence type="predicted"/>
<dbReference type="AlphaFoldDB" id="A0A1D7U0Q1"/>
<keyword evidence="2" id="KW-1185">Reference proteome</keyword>
<evidence type="ECO:0000313" key="2">
    <source>
        <dbReference type="Proteomes" id="UP000094969"/>
    </source>
</evidence>
<protein>
    <recommendedName>
        <fullName evidence="3">Glycosyltransferase 2-like domain-containing protein</fullName>
    </recommendedName>
</protein>
<dbReference type="EMBL" id="CP017147">
    <property type="protein sequence ID" value="AOO80947.1"/>
    <property type="molecule type" value="Genomic_DNA"/>
</dbReference>